<dbReference type="InterPro" id="IPR003008">
    <property type="entry name" value="Tubulin_FtsZ_GTPase"/>
</dbReference>
<dbReference type="AlphaFoldDB" id="A0A183I5H1"/>
<dbReference type="PRINTS" id="PR01161">
    <property type="entry name" value="TUBULIN"/>
</dbReference>
<keyword evidence="4" id="KW-0378">Hydrolase</keyword>
<feature type="domain" description="Tubulin/FtsZ GTPase" evidence="7">
    <location>
        <begin position="31"/>
        <end position="237"/>
    </location>
</feature>
<evidence type="ECO:0000256" key="6">
    <source>
        <dbReference type="ARBA" id="ARBA00049117"/>
    </source>
</evidence>
<evidence type="ECO:0000256" key="5">
    <source>
        <dbReference type="ARBA" id="ARBA00023134"/>
    </source>
</evidence>
<dbReference type="PANTHER" id="PTHR11588">
    <property type="entry name" value="TUBULIN"/>
    <property type="match status" value="1"/>
</dbReference>
<name>A0A183I5H1_9BILA</name>
<evidence type="ECO:0000256" key="4">
    <source>
        <dbReference type="ARBA" id="ARBA00022801"/>
    </source>
</evidence>
<dbReference type="EMBL" id="UZAJ01041445">
    <property type="protein sequence ID" value="VDP19883.1"/>
    <property type="molecule type" value="Genomic_DNA"/>
</dbReference>
<evidence type="ECO:0000256" key="2">
    <source>
        <dbReference type="ARBA" id="ARBA00022701"/>
    </source>
</evidence>
<reference evidence="8 9" key="2">
    <citation type="submission" date="2018-11" db="EMBL/GenBank/DDBJ databases">
        <authorList>
            <consortium name="Pathogen Informatics"/>
        </authorList>
    </citation>
    <scope>NUCLEOTIDE SEQUENCE [LARGE SCALE GENOMIC DNA]</scope>
</reference>
<protein>
    <submittedName>
        <fullName evidence="10">Tubulin domain-containing protein</fullName>
    </submittedName>
</protein>
<dbReference type="Pfam" id="PF00091">
    <property type="entry name" value="Tubulin"/>
    <property type="match status" value="1"/>
</dbReference>
<keyword evidence="3" id="KW-0547">Nucleotide-binding</keyword>
<keyword evidence="9" id="KW-1185">Reference proteome</keyword>
<evidence type="ECO:0000313" key="10">
    <source>
        <dbReference type="WBParaSite" id="OFLC_0001499401-mRNA-1"/>
    </source>
</evidence>
<accession>A0A183I5H1</accession>
<gene>
    <name evidence="8" type="ORF">OFLC_LOCUS14983</name>
</gene>
<dbReference type="STRING" id="387005.A0A183I5H1"/>
<reference evidence="10" key="1">
    <citation type="submission" date="2016-06" db="UniProtKB">
        <authorList>
            <consortium name="WormBaseParasite"/>
        </authorList>
    </citation>
    <scope>IDENTIFICATION</scope>
</reference>
<proteinExistence type="inferred from homology"/>
<dbReference type="GO" id="GO:0005200">
    <property type="term" value="F:structural constituent of cytoskeleton"/>
    <property type="evidence" value="ECO:0007669"/>
    <property type="project" value="InterPro"/>
</dbReference>
<dbReference type="InterPro" id="IPR036525">
    <property type="entry name" value="Tubulin/FtsZ_GTPase_sf"/>
</dbReference>
<evidence type="ECO:0000313" key="9">
    <source>
        <dbReference type="Proteomes" id="UP000267606"/>
    </source>
</evidence>
<sequence>MVKNLLNYGIQPNGKVVSESNQVSRYDASSLTTFFSETASGCYVPRALLADLEPTVFDVVRTGKYEHLFHLEQMVSGGENTTNSYTRGHHSIGGDMIGIVLNCIRWLANNCNGLQGFLLFHSFYGSTSSSFISLLMECLTIIYGKISELEFSIHPAPQVSSAIVEPYNSILTTHATLEHSDCSFIMNNKGIYEIRHGNLNIDRPFYPNLNRLIAQVSFEKSNYIISSITALRKPNKGYC</sequence>
<dbReference type="InterPro" id="IPR000217">
    <property type="entry name" value="Tubulin"/>
</dbReference>
<evidence type="ECO:0000256" key="3">
    <source>
        <dbReference type="ARBA" id="ARBA00022741"/>
    </source>
</evidence>
<dbReference type="GO" id="GO:0007017">
    <property type="term" value="P:microtubule-based process"/>
    <property type="evidence" value="ECO:0007669"/>
    <property type="project" value="InterPro"/>
</dbReference>
<dbReference type="PRINTS" id="PR01162">
    <property type="entry name" value="ALPHATUBULIN"/>
</dbReference>
<evidence type="ECO:0000256" key="1">
    <source>
        <dbReference type="ARBA" id="ARBA00009636"/>
    </source>
</evidence>
<dbReference type="InterPro" id="IPR002452">
    <property type="entry name" value="Alpha_tubulin"/>
</dbReference>
<dbReference type="GO" id="GO:0005874">
    <property type="term" value="C:microtubule"/>
    <property type="evidence" value="ECO:0007669"/>
    <property type="project" value="UniProtKB-KW"/>
</dbReference>
<evidence type="ECO:0000313" key="8">
    <source>
        <dbReference type="EMBL" id="VDP19883.1"/>
    </source>
</evidence>
<organism evidence="10">
    <name type="scientific">Onchocerca flexuosa</name>
    <dbReference type="NCBI Taxonomy" id="387005"/>
    <lineage>
        <taxon>Eukaryota</taxon>
        <taxon>Metazoa</taxon>
        <taxon>Ecdysozoa</taxon>
        <taxon>Nematoda</taxon>
        <taxon>Chromadorea</taxon>
        <taxon>Rhabditida</taxon>
        <taxon>Spirurina</taxon>
        <taxon>Spiruromorpha</taxon>
        <taxon>Filarioidea</taxon>
        <taxon>Onchocercidae</taxon>
        <taxon>Onchocerca</taxon>
    </lineage>
</organism>
<dbReference type="GO" id="GO:0016787">
    <property type="term" value="F:hydrolase activity"/>
    <property type="evidence" value="ECO:0007669"/>
    <property type="project" value="UniProtKB-KW"/>
</dbReference>
<keyword evidence="2" id="KW-0493">Microtubule</keyword>
<dbReference type="Gene3D" id="3.40.50.1440">
    <property type="entry name" value="Tubulin/FtsZ, GTPase domain"/>
    <property type="match status" value="1"/>
</dbReference>
<dbReference type="SUPFAM" id="SSF52490">
    <property type="entry name" value="Tubulin nucleotide-binding domain-like"/>
    <property type="match status" value="1"/>
</dbReference>
<dbReference type="Proteomes" id="UP000267606">
    <property type="component" value="Unassembled WGS sequence"/>
</dbReference>
<comment type="similarity">
    <text evidence="1">Belongs to the tubulin family.</text>
</comment>
<dbReference type="SMART" id="SM00864">
    <property type="entry name" value="Tubulin"/>
    <property type="match status" value="1"/>
</dbReference>
<keyword evidence="5" id="KW-0342">GTP-binding</keyword>
<dbReference type="GO" id="GO:0005525">
    <property type="term" value="F:GTP binding"/>
    <property type="evidence" value="ECO:0007669"/>
    <property type="project" value="UniProtKB-KW"/>
</dbReference>
<dbReference type="WBParaSite" id="OFLC_0001499401-mRNA-1">
    <property type="protein sequence ID" value="OFLC_0001499401-mRNA-1"/>
    <property type="gene ID" value="OFLC_0001499401"/>
</dbReference>
<comment type="catalytic activity">
    <reaction evidence="6">
        <text>GTP + H2O = GDP + phosphate + H(+)</text>
        <dbReference type="Rhea" id="RHEA:19669"/>
        <dbReference type="ChEBI" id="CHEBI:15377"/>
        <dbReference type="ChEBI" id="CHEBI:15378"/>
        <dbReference type="ChEBI" id="CHEBI:37565"/>
        <dbReference type="ChEBI" id="CHEBI:43474"/>
        <dbReference type="ChEBI" id="CHEBI:58189"/>
    </reaction>
    <physiologicalReaction direction="left-to-right" evidence="6">
        <dbReference type="Rhea" id="RHEA:19670"/>
    </physiologicalReaction>
</comment>
<evidence type="ECO:0000259" key="7">
    <source>
        <dbReference type="SMART" id="SM00864"/>
    </source>
</evidence>